<accession>A0AA87ZL03</accession>
<sequence>GLFDEDVAVKEKEKKQVECFVEKVCDAVSTNDDDESDLGAKKFRSKDNAADCVEDSTPCNQKIVVYDKDFASSLLVKSQKQESTILI</sequence>
<protein>
    <submittedName>
        <fullName evidence="1">Uncharacterized protein</fullName>
    </submittedName>
</protein>
<reference evidence="1" key="1">
    <citation type="submission" date="2023-07" db="EMBL/GenBank/DDBJ databases">
        <title>draft genome sequence of fig (Ficus carica).</title>
        <authorList>
            <person name="Takahashi T."/>
            <person name="Nishimura K."/>
        </authorList>
    </citation>
    <scope>NUCLEOTIDE SEQUENCE</scope>
</reference>
<organism evidence="1 2">
    <name type="scientific">Ficus carica</name>
    <name type="common">Common fig</name>
    <dbReference type="NCBI Taxonomy" id="3494"/>
    <lineage>
        <taxon>Eukaryota</taxon>
        <taxon>Viridiplantae</taxon>
        <taxon>Streptophyta</taxon>
        <taxon>Embryophyta</taxon>
        <taxon>Tracheophyta</taxon>
        <taxon>Spermatophyta</taxon>
        <taxon>Magnoliopsida</taxon>
        <taxon>eudicotyledons</taxon>
        <taxon>Gunneridae</taxon>
        <taxon>Pentapetalae</taxon>
        <taxon>rosids</taxon>
        <taxon>fabids</taxon>
        <taxon>Rosales</taxon>
        <taxon>Moraceae</taxon>
        <taxon>Ficeae</taxon>
        <taxon>Ficus</taxon>
    </lineage>
</organism>
<evidence type="ECO:0000313" key="1">
    <source>
        <dbReference type="EMBL" id="GMN35209.1"/>
    </source>
</evidence>
<evidence type="ECO:0000313" key="2">
    <source>
        <dbReference type="Proteomes" id="UP001187192"/>
    </source>
</evidence>
<feature type="non-terminal residue" evidence="1">
    <location>
        <position position="1"/>
    </location>
</feature>
<dbReference type="Proteomes" id="UP001187192">
    <property type="component" value="Unassembled WGS sequence"/>
</dbReference>
<gene>
    <name evidence="1" type="ORF">TIFTF001_044989</name>
</gene>
<keyword evidence="2" id="KW-1185">Reference proteome</keyword>
<proteinExistence type="predicted"/>
<name>A0AA87ZL03_FICCA</name>
<comment type="caution">
    <text evidence="1">The sequence shown here is derived from an EMBL/GenBank/DDBJ whole genome shotgun (WGS) entry which is preliminary data.</text>
</comment>
<dbReference type="AlphaFoldDB" id="A0AA87ZL03"/>
<dbReference type="EMBL" id="BTGU01003669">
    <property type="protein sequence ID" value="GMN35209.1"/>
    <property type="molecule type" value="Genomic_DNA"/>
</dbReference>